<dbReference type="RefSeq" id="WP_037532718.1">
    <property type="nucleotide sequence ID" value="NZ_CP141191.1"/>
</dbReference>
<organism evidence="2 3">
    <name type="scientific">Sphingobacterium thalpophilum</name>
    <dbReference type="NCBI Taxonomy" id="259"/>
    <lineage>
        <taxon>Bacteria</taxon>
        <taxon>Pseudomonadati</taxon>
        <taxon>Bacteroidota</taxon>
        <taxon>Sphingobacteriia</taxon>
        <taxon>Sphingobacteriales</taxon>
        <taxon>Sphingobacteriaceae</taxon>
        <taxon>Sphingobacterium</taxon>
    </lineage>
</organism>
<evidence type="ECO:0000313" key="3">
    <source>
        <dbReference type="Proteomes" id="UP000308196"/>
    </source>
</evidence>
<feature type="signal peptide" evidence="1">
    <location>
        <begin position="1"/>
        <end position="23"/>
    </location>
</feature>
<sequence length="500" mass="55596">MKTILLKNTFAAVLMLLTGLSSCTKDFERINTPPTSVTAVDPALLLARILRDGTFQESGELPNNKFGSWIQHWAGGPVVPVSRYFEGPENLIWSQHYTLLRNIVQIKQELGGKENSPEGRSKLAIAELYEAYLYQRLTDLFGDIPYTEVTTSNKEINRTPKFDKQEAIYPALIQRVDAALAKLNDGDQTYGSSDFFYKGNIAKWKKFGNSLKLRLGMRMRYANSSLAQKTVTEAMTSPMGLLSSNSDNAAVATFNDAQAENQNPILRQMTTGSADLRYLANTLVDKLKEYNDPRLSLLAEPVNIGGTITYQGIGVALTDDQLSQLIRANYSTANKSTWFSLTFSPIPSYSFTYSDVCFYKAEAALLGWGATSADAQTYFTEGVKAALALPPYNLASVPTAYAQTVLNLNGLTDDQKMERIATQKWIHLFGRDMEAFAEWRRTGYPRLTPGPNAGSTNGQIPRRAIYSSEEAQLNEANLKEAVSRMSNGDSFLSKVWWDKK</sequence>
<dbReference type="PROSITE" id="PS51257">
    <property type="entry name" value="PROKAR_LIPOPROTEIN"/>
    <property type="match status" value="1"/>
</dbReference>
<evidence type="ECO:0000313" key="2">
    <source>
        <dbReference type="EMBL" id="VTR34388.1"/>
    </source>
</evidence>
<dbReference type="STRING" id="1123265.GCA_000686625_01758"/>
<dbReference type="AlphaFoldDB" id="A0A4V6KS99"/>
<dbReference type="EMBL" id="LR590484">
    <property type="protein sequence ID" value="VTR34388.1"/>
    <property type="molecule type" value="Genomic_DNA"/>
</dbReference>
<evidence type="ECO:0000256" key="1">
    <source>
        <dbReference type="SAM" id="SignalP"/>
    </source>
</evidence>
<reference evidence="2 3" key="1">
    <citation type="submission" date="2019-05" db="EMBL/GenBank/DDBJ databases">
        <authorList>
            <consortium name="Pathogen Informatics"/>
        </authorList>
    </citation>
    <scope>NUCLEOTIDE SEQUENCE [LARGE SCALE GENOMIC DNA]</scope>
    <source>
        <strain evidence="2 3">NCTC11429</strain>
    </source>
</reference>
<dbReference type="SUPFAM" id="SSF48452">
    <property type="entry name" value="TPR-like"/>
    <property type="match status" value="1"/>
</dbReference>
<dbReference type="Proteomes" id="UP000308196">
    <property type="component" value="Chromosome"/>
</dbReference>
<dbReference type="Pfam" id="PF12771">
    <property type="entry name" value="SusD-like_2"/>
    <property type="match status" value="1"/>
</dbReference>
<gene>
    <name evidence="2" type="ORF">NCTC11429_01321</name>
</gene>
<proteinExistence type="predicted"/>
<keyword evidence="1" id="KW-0732">Signal</keyword>
<keyword evidence="2" id="KW-0449">Lipoprotein</keyword>
<protein>
    <submittedName>
        <fullName evidence="2">Susd and RagB outer membrane lipoprotein</fullName>
    </submittedName>
</protein>
<accession>A0A4V6KS99</accession>
<dbReference type="GeneID" id="78462091"/>
<name>A0A4V6KS99_9SPHI</name>
<dbReference type="InterPro" id="IPR011990">
    <property type="entry name" value="TPR-like_helical_dom_sf"/>
</dbReference>
<dbReference type="Gene3D" id="1.25.40.390">
    <property type="match status" value="1"/>
</dbReference>
<dbReference type="KEGG" id="stha:NCTC11429_01321"/>
<dbReference type="InterPro" id="IPR041662">
    <property type="entry name" value="SusD-like_2"/>
</dbReference>
<feature type="chain" id="PRO_5020793574" evidence="1">
    <location>
        <begin position="24"/>
        <end position="500"/>
    </location>
</feature>